<dbReference type="InterPro" id="IPR001360">
    <property type="entry name" value="Glyco_hydro_1"/>
</dbReference>
<organism evidence="5 6">
    <name type="scientific">Linum tenue</name>
    <dbReference type="NCBI Taxonomy" id="586396"/>
    <lineage>
        <taxon>Eukaryota</taxon>
        <taxon>Viridiplantae</taxon>
        <taxon>Streptophyta</taxon>
        <taxon>Embryophyta</taxon>
        <taxon>Tracheophyta</taxon>
        <taxon>Spermatophyta</taxon>
        <taxon>Magnoliopsida</taxon>
        <taxon>eudicotyledons</taxon>
        <taxon>Gunneridae</taxon>
        <taxon>Pentapetalae</taxon>
        <taxon>rosids</taxon>
        <taxon>fabids</taxon>
        <taxon>Malpighiales</taxon>
        <taxon>Linaceae</taxon>
        <taxon>Linum</taxon>
    </lineage>
</organism>
<accession>A0AAV0Q1U4</accession>
<comment type="similarity">
    <text evidence="1 4">Belongs to the glycosyl hydrolase 1 family.</text>
</comment>
<dbReference type="Gene3D" id="3.20.20.80">
    <property type="entry name" value="Glycosidases"/>
    <property type="match status" value="1"/>
</dbReference>
<evidence type="ECO:0008006" key="7">
    <source>
        <dbReference type="Google" id="ProtNLM"/>
    </source>
</evidence>
<protein>
    <recommendedName>
        <fullName evidence="7">Beta-glucosidase</fullName>
    </recommendedName>
</protein>
<dbReference type="Pfam" id="PF00232">
    <property type="entry name" value="Glyco_hydro_1"/>
    <property type="match status" value="1"/>
</dbReference>
<dbReference type="GO" id="GO:0008422">
    <property type="term" value="F:beta-glucosidase activity"/>
    <property type="evidence" value="ECO:0007669"/>
    <property type="project" value="TreeGrafter"/>
</dbReference>
<keyword evidence="2" id="KW-0378">Hydrolase</keyword>
<dbReference type="EMBL" id="CAMGYJ010000009">
    <property type="protein sequence ID" value="CAI0495327.1"/>
    <property type="molecule type" value="Genomic_DNA"/>
</dbReference>
<evidence type="ECO:0000313" key="6">
    <source>
        <dbReference type="Proteomes" id="UP001154282"/>
    </source>
</evidence>
<evidence type="ECO:0000256" key="2">
    <source>
        <dbReference type="ARBA" id="ARBA00022801"/>
    </source>
</evidence>
<dbReference type="PANTHER" id="PTHR10353">
    <property type="entry name" value="GLYCOSYL HYDROLASE"/>
    <property type="match status" value="1"/>
</dbReference>
<proteinExistence type="inferred from homology"/>
<dbReference type="SUPFAM" id="SSF51445">
    <property type="entry name" value="(Trans)glycosidases"/>
    <property type="match status" value="1"/>
</dbReference>
<name>A0AAV0Q1U4_9ROSI</name>
<keyword evidence="6" id="KW-1185">Reference proteome</keyword>
<sequence length="209" mass="23912">MVDDFRDYADVCFKAFGDRIKHWVTINEPRTLILGGYEVGDMAPGHCTSVSNWTCDAGNSSKEPYIVAHNQLLAHAAAVQLYRRKYQATQKGIIGISMNADWIIPYSSSKGDIQAAKRAIDFTFGWFMDPIYKGDYPENMKRYVGDRLPRFSKQESIMLKGSYDFLGINYYTTQYALDRIDYSDPRHPNGYDTHVQLSCKFKLPTLSML</sequence>
<dbReference type="Proteomes" id="UP001154282">
    <property type="component" value="Unassembled WGS sequence"/>
</dbReference>
<evidence type="ECO:0000313" key="5">
    <source>
        <dbReference type="EMBL" id="CAI0495327.1"/>
    </source>
</evidence>
<dbReference type="InterPro" id="IPR017853">
    <property type="entry name" value="GH"/>
</dbReference>
<comment type="caution">
    <text evidence="5">The sequence shown here is derived from an EMBL/GenBank/DDBJ whole genome shotgun (WGS) entry which is preliminary data.</text>
</comment>
<dbReference type="PANTHER" id="PTHR10353:SF137">
    <property type="entry name" value="MYROSINASE 3-RELATED"/>
    <property type="match status" value="1"/>
</dbReference>
<evidence type="ECO:0000256" key="1">
    <source>
        <dbReference type="ARBA" id="ARBA00010838"/>
    </source>
</evidence>
<gene>
    <name evidence="5" type="ORF">LITE_LOCUS41071</name>
</gene>
<evidence type="ECO:0000256" key="3">
    <source>
        <dbReference type="ARBA" id="ARBA00023295"/>
    </source>
</evidence>
<reference evidence="5" key="1">
    <citation type="submission" date="2022-08" db="EMBL/GenBank/DDBJ databases">
        <authorList>
            <person name="Gutierrez-Valencia J."/>
        </authorList>
    </citation>
    <scope>NUCLEOTIDE SEQUENCE</scope>
</reference>
<evidence type="ECO:0000256" key="4">
    <source>
        <dbReference type="RuleBase" id="RU003690"/>
    </source>
</evidence>
<dbReference type="GO" id="GO:0005975">
    <property type="term" value="P:carbohydrate metabolic process"/>
    <property type="evidence" value="ECO:0007669"/>
    <property type="project" value="InterPro"/>
</dbReference>
<dbReference type="AlphaFoldDB" id="A0AAV0Q1U4"/>
<keyword evidence="3" id="KW-0326">Glycosidase</keyword>